<comment type="caution">
    <text evidence="2">The sequence shown here is derived from an EMBL/GenBank/DDBJ whole genome shotgun (WGS) entry which is preliminary data.</text>
</comment>
<feature type="region of interest" description="Disordered" evidence="1">
    <location>
        <begin position="1"/>
        <end position="24"/>
    </location>
</feature>
<proteinExistence type="predicted"/>
<evidence type="ECO:0000256" key="1">
    <source>
        <dbReference type="SAM" id="MobiDB-lite"/>
    </source>
</evidence>
<dbReference type="AlphaFoldDB" id="A0AAW2IP99"/>
<reference evidence="2" key="2">
    <citation type="journal article" date="2024" name="Plant">
        <title>Genomic evolution and insights into agronomic trait innovations of Sesamum species.</title>
        <authorList>
            <person name="Miao H."/>
            <person name="Wang L."/>
            <person name="Qu L."/>
            <person name="Liu H."/>
            <person name="Sun Y."/>
            <person name="Le M."/>
            <person name="Wang Q."/>
            <person name="Wei S."/>
            <person name="Zheng Y."/>
            <person name="Lin W."/>
            <person name="Duan Y."/>
            <person name="Cao H."/>
            <person name="Xiong S."/>
            <person name="Wang X."/>
            <person name="Wei L."/>
            <person name="Li C."/>
            <person name="Ma Q."/>
            <person name="Ju M."/>
            <person name="Zhao R."/>
            <person name="Li G."/>
            <person name="Mu C."/>
            <person name="Tian Q."/>
            <person name="Mei H."/>
            <person name="Zhang T."/>
            <person name="Gao T."/>
            <person name="Zhang H."/>
        </authorList>
    </citation>
    <scope>NUCLEOTIDE SEQUENCE</scope>
    <source>
        <strain evidence="2">G01</strain>
    </source>
</reference>
<accession>A0AAW2IP99</accession>
<reference evidence="2" key="1">
    <citation type="submission" date="2020-06" db="EMBL/GenBank/DDBJ databases">
        <authorList>
            <person name="Li T."/>
            <person name="Hu X."/>
            <person name="Zhang T."/>
            <person name="Song X."/>
            <person name="Zhang H."/>
            <person name="Dai N."/>
            <person name="Sheng W."/>
            <person name="Hou X."/>
            <person name="Wei L."/>
        </authorList>
    </citation>
    <scope>NUCLEOTIDE SEQUENCE</scope>
    <source>
        <strain evidence="2">G01</strain>
        <tissue evidence="2">Leaf</tissue>
    </source>
</reference>
<evidence type="ECO:0000313" key="2">
    <source>
        <dbReference type="EMBL" id="KAL0283706.1"/>
    </source>
</evidence>
<name>A0AAW2IP99_9LAMI</name>
<protein>
    <submittedName>
        <fullName evidence="2">Uncharacterized protein</fullName>
    </submittedName>
</protein>
<gene>
    <name evidence="2" type="ORF">Sangu_2870900</name>
</gene>
<dbReference type="EMBL" id="JACGWK010001704">
    <property type="protein sequence ID" value="KAL0283706.1"/>
    <property type="molecule type" value="Genomic_DNA"/>
</dbReference>
<sequence length="68" mass="7521">MAKNRDKGVAQASDDNDSGQTIQGGVDAFHMQTFVSHLEKLLDRKLEGLHERLDEVENQVTGPRATSQ</sequence>
<organism evidence="2">
    <name type="scientific">Sesamum angustifolium</name>
    <dbReference type="NCBI Taxonomy" id="2727405"/>
    <lineage>
        <taxon>Eukaryota</taxon>
        <taxon>Viridiplantae</taxon>
        <taxon>Streptophyta</taxon>
        <taxon>Embryophyta</taxon>
        <taxon>Tracheophyta</taxon>
        <taxon>Spermatophyta</taxon>
        <taxon>Magnoliopsida</taxon>
        <taxon>eudicotyledons</taxon>
        <taxon>Gunneridae</taxon>
        <taxon>Pentapetalae</taxon>
        <taxon>asterids</taxon>
        <taxon>lamiids</taxon>
        <taxon>Lamiales</taxon>
        <taxon>Pedaliaceae</taxon>
        <taxon>Sesamum</taxon>
    </lineage>
</organism>